<keyword evidence="2" id="KW-1185">Reference proteome</keyword>
<organism evidence="1 2">
    <name type="scientific">Plasmopara halstedii</name>
    <name type="common">Downy mildew of sunflower</name>
    <dbReference type="NCBI Taxonomy" id="4781"/>
    <lineage>
        <taxon>Eukaryota</taxon>
        <taxon>Sar</taxon>
        <taxon>Stramenopiles</taxon>
        <taxon>Oomycota</taxon>
        <taxon>Peronosporomycetes</taxon>
        <taxon>Peronosporales</taxon>
        <taxon>Peronosporaceae</taxon>
        <taxon>Plasmopara</taxon>
    </lineage>
</organism>
<evidence type="ECO:0000313" key="2">
    <source>
        <dbReference type="Proteomes" id="UP000054928"/>
    </source>
</evidence>
<dbReference type="GeneID" id="36403154"/>
<dbReference type="AlphaFoldDB" id="A0A0N7L8N7"/>
<sequence>MCSASNSSTSDPVVIVRHLNHLLPSANNNLTSGEEVLKSYNESVQDNTDIDETEKESRAFSFLKAKSTSPLQNNLLPGESSSISTKKYLVEIINKAMSLYQRDDVQNQKLYGHLLSLLQVNDLELQFFARVNIAFLLTKKASSEIFQDQLLQSQTRLSTVFDILMSHTKDESLESFFHYGLQDPLLNYFHKYWHLTREDNDQIEVSNEVYHFLTADRKDGNLLTWLGTSQIIDVNNKVGDLIKCLVTRRMTVELAFRLQTMQNGNLMAFFDVISALHWLPHQDLWLEFAAFTRFGFIEHETKSSAFVMPQVYKFLKDRQGILKDDQEKIFTEMAEKKSEIPALETNLRKKFDWALFDADQVRLFKAILQSNDQVELVKKALTKSNQVELFKAALSDEKSVKMFEAVLQDKKAMQLLIEVVGDSQHLDVLEKALSKAGSKEVLDAALFNAQVRDMLDEVVKIDQNLWLLKEIVKDHRHVELLTAALKKQEQLILVEDMLSSTELDSMNMFKALLAHKKKVDLLKEAVRDDTRLELFRLLLEGDQVISQFKTALGNEDFAEVIHTILNDVNQVFFLRVAIKDDDRVNSFQAALHDRTQIENFEAVLSKKKLKNVFRAMLKNEEQLAWLQLAVENDFQFKSDLIKRDQRMLATEMLEYLKTVHD</sequence>
<proteinExistence type="predicted"/>
<dbReference type="Proteomes" id="UP000054928">
    <property type="component" value="Unassembled WGS sequence"/>
</dbReference>
<accession>A0A0N7L8N7</accession>
<protein>
    <submittedName>
        <fullName evidence="1">Uncharacterized protein</fullName>
    </submittedName>
</protein>
<reference evidence="2" key="1">
    <citation type="submission" date="2014-09" db="EMBL/GenBank/DDBJ databases">
        <authorList>
            <person name="Sharma Rahul"/>
            <person name="Thines Marco"/>
        </authorList>
    </citation>
    <scope>NUCLEOTIDE SEQUENCE [LARGE SCALE GENOMIC DNA]</scope>
</reference>
<dbReference type="EMBL" id="CCYD01003105">
    <property type="protein sequence ID" value="CEG50387.1"/>
    <property type="molecule type" value="Genomic_DNA"/>
</dbReference>
<name>A0A0N7L8N7_PLAHL</name>
<dbReference type="RefSeq" id="XP_024586756.1">
    <property type="nucleotide sequence ID" value="XM_024721682.1"/>
</dbReference>
<evidence type="ECO:0000313" key="1">
    <source>
        <dbReference type="EMBL" id="CEG50387.1"/>
    </source>
</evidence>